<dbReference type="SMART" id="SM01274">
    <property type="entry name" value="malic"/>
    <property type="match status" value="1"/>
</dbReference>
<dbReference type="FunFam" id="3.40.50.720:FF:000095">
    <property type="entry name" value="NADP-dependent malic enzyme"/>
    <property type="match status" value="1"/>
</dbReference>
<dbReference type="Pfam" id="PF00390">
    <property type="entry name" value="malic"/>
    <property type="match status" value="1"/>
</dbReference>
<sequence length="424" mass="45288">MQSRDRALHYHAQAQGKIQVLSKVPVRNADELSLVYTPGVAEPCRAIERDPEEAWRYTSRGNLVAIVTDGSAVLGLGDIGPLAGLPVMEGKAILFKLFGGVDAFPLCLNTQDPDTIVRTVKLLESSFGGINLEDVAAPRAFEIAERLEAELSIPVFNDDQHGTAVVVGAAVLNALRYTGRDPQAVKVVFNGAGAAAIATARHLMALGVEDITLVDRAGILYEGRQEDMNPYKAAIARVTNRERRRGTLKDALVGADLFIGVSVAGALTMDMMRVMRPDSIVFALANPVPEIWPVHALEMGAAVVGTGRSDFPNQINNVLGFPGIFRGALDVRARRITSGMRLAASRALAELVSDGELRDDYILPSPMDRRVAPAVARAVAHAAIAEGLAAVPVEPDWVADHCRTLVEAVAGAEERLMGSEEPGL</sequence>
<dbReference type="GO" id="GO:0051287">
    <property type="term" value="F:NAD binding"/>
    <property type="evidence" value="ECO:0007669"/>
    <property type="project" value="InterPro"/>
</dbReference>
<comment type="similarity">
    <text evidence="2">Belongs to the malic enzymes family.</text>
</comment>
<dbReference type="InterPro" id="IPR037062">
    <property type="entry name" value="Malic_N_dom_sf"/>
</dbReference>
<evidence type="ECO:0000259" key="8">
    <source>
        <dbReference type="SMART" id="SM00919"/>
    </source>
</evidence>
<evidence type="ECO:0000256" key="6">
    <source>
        <dbReference type="PIRSR" id="PIRSR000106-2"/>
    </source>
</evidence>
<dbReference type="PIRSF" id="PIRSF000106">
    <property type="entry name" value="ME"/>
    <property type="match status" value="1"/>
</dbReference>
<dbReference type="KEGG" id="hfv:R50_0849"/>
<dbReference type="EC" id="1.1.1.40" evidence="10"/>
<evidence type="ECO:0000259" key="9">
    <source>
        <dbReference type="SMART" id="SM01274"/>
    </source>
</evidence>
<dbReference type="InterPro" id="IPR046346">
    <property type="entry name" value="Aminoacid_DH-like_N_sf"/>
</dbReference>
<dbReference type="PANTHER" id="PTHR43237">
    <property type="entry name" value="NADP-DEPENDENT MALIC ENZYME"/>
    <property type="match status" value="1"/>
</dbReference>
<feature type="binding site" evidence="7">
    <location>
        <position position="133"/>
    </location>
    <ligand>
        <name>a divalent metal cation</name>
        <dbReference type="ChEBI" id="CHEBI:60240"/>
    </ligand>
</feature>
<accession>A0A6F8ZF30</accession>
<dbReference type="PANTHER" id="PTHR43237:SF4">
    <property type="entry name" value="NADP-DEPENDENT MALIC ENZYME"/>
    <property type="match status" value="1"/>
</dbReference>
<keyword evidence="3 7" id="KW-0479">Metal-binding</keyword>
<evidence type="ECO:0000256" key="4">
    <source>
        <dbReference type="ARBA" id="ARBA00023002"/>
    </source>
</evidence>
<feature type="binding site" evidence="6">
    <location>
        <position position="316"/>
    </location>
    <ligand>
        <name>(S)-malate</name>
        <dbReference type="ChEBI" id="CHEBI:15589"/>
    </ligand>
</feature>
<feature type="binding site" evidence="7">
    <location>
        <position position="159"/>
    </location>
    <ligand>
        <name>a divalent metal cation</name>
        <dbReference type="ChEBI" id="CHEBI:60240"/>
    </ligand>
</feature>
<feature type="binding site" evidence="7">
    <location>
        <position position="134"/>
    </location>
    <ligand>
        <name>a divalent metal cation</name>
        <dbReference type="ChEBI" id="CHEBI:60240"/>
    </ligand>
</feature>
<name>A0A6F8ZF30_9FIRM</name>
<comment type="cofactor">
    <cofactor evidence="1">
        <name>Mn(2+)</name>
        <dbReference type="ChEBI" id="CHEBI:29035"/>
    </cofactor>
</comment>
<evidence type="ECO:0000256" key="3">
    <source>
        <dbReference type="ARBA" id="ARBA00022723"/>
    </source>
</evidence>
<evidence type="ECO:0000256" key="2">
    <source>
        <dbReference type="ARBA" id="ARBA00008785"/>
    </source>
</evidence>
<evidence type="ECO:0000256" key="7">
    <source>
        <dbReference type="PIRSR" id="PIRSR000106-3"/>
    </source>
</evidence>
<dbReference type="FunFam" id="3.40.50.10380:FF:000003">
    <property type="entry name" value="NADP-dependent malic enzyme"/>
    <property type="match status" value="1"/>
</dbReference>
<dbReference type="Gene3D" id="3.40.50.10380">
    <property type="entry name" value="Malic enzyme, N-terminal domain"/>
    <property type="match status" value="1"/>
</dbReference>
<dbReference type="InterPro" id="IPR012302">
    <property type="entry name" value="Malic_NAD-bd"/>
</dbReference>
<feature type="domain" description="Malic enzyme N-terminal" evidence="9">
    <location>
        <begin position="15"/>
        <end position="148"/>
    </location>
</feature>
<protein>
    <submittedName>
        <fullName evidence="10">NADP-dependent malic enzyme (Conversion of malate into pyruvate, anabolic)</fullName>
        <ecNumber evidence="10">1.1.1.40</ecNumber>
    </submittedName>
</protein>
<dbReference type="CDD" id="cd05311">
    <property type="entry name" value="NAD_bind_2_malic_enz"/>
    <property type="match status" value="1"/>
</dbReference>
<keyword evidence="11" id="KW-1185">Reference proteome</keyword>
<dbReference type="InterPro" id="IPR012301">
    <property type="entry name" value="Malic_N_dom"/>
</dbReference>
<feature type="binding site" evidence="6">
    <location>
        <position position="286"/>
    </location>
    <ligand>
        <name>(S)-malate</name>
        <dbReference type="ChEBI" id="CHEBI:15589"/>
    </ligand>
</feature>
<feature type="active site" description="Proton donor" evidence="5">
    <location>
        <position position="36"/>
    </location>
</feature>
<proteinExistence type="inferred from homology"/>
<dbReference type="InterPro" id="IPR051674">
    <property type="entry name" value="Malate_Decarboxylase"/>
</dbReference>
<feature type="active site" description="Proton acceptor" evidence="5">
    <location>
        <position position="91"/>
    </location>
</feature>
<dbReference type="InterPro" id="IPR045213">
    <property type="entry name" value="Malic_NAD-bd_bact_type"/>
</dbReference>
<dbReference type="Gene3D" id="3.40.50.720">
    <property type="entry name" value="NAD(P)-binding Rossmann-like Domain"/>
    <property type="match status" value="1"/>
</dbReference>
<dbReference type="SUPFAM" id="SSF53223">
    <property type="entry name" value="Aminoacid dehydrogenase-like, N-terminal domain"/>
    <property type="match status" value="1"/>
</dbReference>
<keyword evidence="10" id="KW-0670">Pyruvate</keyword>
<comment type="cofactor">
    <cofactor evidence="7">
        <name>Mg(2+)</name>
        <dbReference type="ChEBI" id="CHEBI:18420"/>
    </cofactor>
    <cofactor evidence="7">
        <name>Mn(2+)</name>
        <dbReference type="ChEBI" id="CHEBI:29035"/>
    </cofactor>
    <text evidence="7">Divalent metal cations. Prefers magnesium or manganese.</text>
</comment>
<feature type="domain" description="Malic enzyme NAD-binding" evidence="8">
    <location>
        <begin position="160"/>
        <end position="384"/>
    </location>
</feature>
<dbReference type="EMBL" id="LR778114">
    <property type="protein sequence ID" value="CAB1128355.1"/>
    <property type="molecule type" value="Genomic_DNA"/>
</dbReference>
<gene>
    <name evidence="10" type="primary">maeB</name>
    <name evidence="10" type="ORF">R50_0849</name>
</gene>
<dbReference type="Proteomes" id="UP000503399">
    <property type="component" value="Chromosome"/>
</dbReference>
<dbReference type="Pfam" id="PF03949">
    <property type="entry name" value="Malic_M"/>
    <property type="match status" value="1"/>
</dbReference>
<evidence type="ECO:0000256" key="5">
    <source>
        <dbReference type="PIRSR" id="PIRSR000106-1"/>
    </source>
</evidence>
<keyword evidence="4 10" id="KW-0560">Oxidoreductase</keyword>
<dbReference type="GO" id="GO:0004473">
    <property type="term" value="F:malate dehydrogenase (decarboxylating) (NADP+) activity"/>
    <property type="evidence" value="ECO:0007669"/>
    <property type="project" value="UniProtKB-EC"/>
</dbReference>
<evidence type="ECO:0000313" key="10">
    <source>
        <dbReference type="EMBL" id="CAB1128355.1"/>
    </source>
</evidence>
<evidence type="ECO:0000313" key="11">
    <source>
        <dbReference type="Proteomes" id="UP000503399"/>
    </source>
</evidence>
<reference evidence="10 11" key="1">
    <citation type="submission" date="2020-02" db="EMBL/GenBank/DDBJ databases">
        <authorList>
            <person name="Hogendoorn C."/>
        </authorList>
    </citation>
    <scope>NUCLEOTIDE SEQUENCE [LARGE SCALE GENOMIC DNA]</scope>
    <source>
        <strain evidence="10">R501</strain>
    </source>
</reference>
<organism evidence="10 11">
    <name type="scientific">Candidatus Hydrogenisulfobacillus filiaventi</name>
    <dbReference type="NCBI Taxonomy" id="2707344"/>
    <lineage>
        <taxon>Bacteria</taxon>
        <taxon>Bacillati</taxon>
        <taxon>Bacillota</taxon>
        <taxon>Clostridia</taxon>
        <taxon>Eubacteriales</taxon>
        <taxon>Clostridiales Family XVII. Incertae Sedis</taxon>
        <taxon>Candidatus Hydrogenisulfobacillus</taxon>
    </lineage>
</organism>
<evidence type="ECO:0000256" key="1">
    <source>
        <dbReference type="ARBA" id="ARBA00001936"/>
    </source>
</evidence>
<dbReference type="InterPro" id="IPR001891">
    <property type="entry name" value="Malic_OxRdtase"/>
</dbReference>
<dbReference type="GO" id="GO:0046872">
    <property type="term" value="F:metal ion binding"/>
    <property type="evidence" value="ECO:0007669"/>
    <property type="project" value="UniProtKB-KW"/>
</dbReference>
<dbReference type="AlphaFoldDB" id="A0A6F8ZF30"/>
<dbReference type="SMART" id="SM00919">
    <property type="entry name" value="Malic_M"/>
    <property type="match status" value="1"/>
</dbReference>
<dbReference type="SUPFAM" id="SSF51735">
    <property type="entry name" value="NAD(P)-binding Rossmann-fold domains"/>
    <property type="match status" value="1"/>
</dbReference>
<dbReference type="InterPro" id="IPR036291">
    <property type="entry name" value="NAD(P)-bd_dom_sf"/>
</dbReference>